<gene>
    <name evidence="2" type="ORF">GCM10009801_80990</name>
</gene>
<dbReference type="RefSeq" id="WP_344535819.1">
    <property type="nucleotide sequence ID" value="NZ_BAAAPE010000032.1"/>
</dbReference>
<name>A0ABP5IQR0_9ACTN</name>
<accession>A0ABP5IQR0</accession>
<evidence type="ECO:0008006" key="4">
    <source>
        <dbReference type="Google" id="ProtNLM"/>
    </source>
</evidence>
<dbReference type="Proteomes" id="UP001500016">
    <property type="component" value="Unassembled WGS sequence"/>
</dbReference>
<feature type="compositionally biased region" description="Basic residues" evidence="1">
    <location>
        <begin position="65"/>
        <end position="85"/>
    </location>
</feature>
<evidence type="ECO:0000313" key="3">
    <source>
        <dbReference type="Proteomes" id="UP001500016"/>
    </source>
</evidence>
<protein>
    <recommendedName>
        <fullName evidence="4">Helicase-associated domain-containing protein</fullName>
    </recommendedName>
</protein>
<evidence type="ECO:0000313" key="2">
    <source>
        <dbReference type="EMBL" id="GAA2104975.1"/>
    </source>
</evidence>
<comment type="caution">
    <text evidence="2">The sequence shown here is derived from an EMBL/GenBank/DDBJ whole genome shotgun (WGS) entry which is preliminary data.</text>
</comment>
<sequence length="85" mass="9617">MTLSTQYALDTWRLQQEGSPPPPAPGTHEAKLLHAWWTARKEARRTWGSRRGGRTEASRRGTGTVRRRTAVPRRSGALRRRAGRA</sequence>
<feature type="region of interest" description="Disordered" evidence="1">
    <location>
        <begin position="44"/>
        <end position="85"/>
    </location>
</feature>
<organism evidence="2 3">
    <name type="scientific">Streptomyces albiaxialis</name>
    <dbReference type="NCBI Taxonomy" id="329523"/>
    <lineage>
        <taxon>Bacteria</taxon>
        <taxon>Bacillati</taxon>
        <taxon>Actinomycetota</taxon>
        <taxon>Actinomycetes</taxon>
        <taxon>Kitasatosporales</taxon>
        <taxon>Streptomycetaceae</taxon>
        <taxon>Streptomyces</taxon>
    </lineage>
</organism>
<reference evidence="3" key="1">
    <citation type="journal article" date="2019" name="Int. J. Syst. Evol. Microbiol.">
        <title>The Global Catalogue of Microorganisms (GCM) 10K type strain sequencing project: providing services to taxonomists for standard genome sequencing and annotation.</title>
        <authorList>
            <consortium name="The Broad Institute Genomics Platform"/>
            <consortium name="The Broad Institute Genome Sequencing Center for Infectious Disease"/>
            <person name="Wu L."/>
            <person name="Ma J."/>
        </authorList>
    </citation>
    <scope>NUCLEOTIDE SEQUENCE [LARGE SCALE GENOMIC DNA]</scope>
    <source>
        <strain evidence="3">JCM 15478</strain>
    </source>
</reference>
<proteinExistence type="predicted"/>
<keyword evidence="3" id="KW-1185">Reference proteome</keyword>
<dbReference type="EMBL" id="BAAAPE010000032">
    <property type="protein sequence ID" value="GAA2104975.1"/>
    <property type="molecule type" value="Genomic_DNA"/>
</dbReference>
<evidence type="ECO:0000256" key="1">
    <source>
        <dbReference type="SAM" id="MobiDB-lite"/>
    </source>
</evidence>